<feature type="region of interest" description="Disordered" evidence="1">
    <location>
        <begin position="1"/>
        <end position="24"/>
    </location>
</feature>
<comment type="caution">
    <text evidence="2">The sequence shown here is derived from an EMBL/GenBank/DDBJ whole genome shotgun (WGS) entry which is preliminary data.</text>
</comment>
<dbReference type="EMBL" id="BAAAQM010000011">
    <property type="protein sequence ID" value="GAA1966560.1"/>
    <property type="molecule type" value="Genomic_DNA"/>
</dbReference>
<dbReference type="Proteomes" id="UP001499854">
    <property type="component" value="Unassembled WGS sequence"/>
</dbReference>
<feature type="region of interest" description="Disordered" evidence="1">
    <location>
        <begin position="169"/>
        <end position="201"/>
    </location>
</feature>
<keyword evidence="3" id="KW-1185">Reference proteome</keyword>
<organism evidence="2 3">
    <name type="scientific">Catenulispora subtropica</name>
    <dbReference type="NCBI Taxonomy" id="450798"/>
    <lineage>
        <taxon>Bacteria</taxon>
        <taxon>Bacillati</taxon>
        <taxon>Actinomycetota</taxon>
        <taxon>Actinomycetes</taxon>
        <taxon>Catenulisporales</taxon>
        <taxon>Catenulisporaceae</taxon>
        <taxon>Catenulispora</taxon>
    </lineage>
</organism>
<reference evidence="3" key="1">
    <citation type="journal article" date="2019" name="Int. J. Syst. Evol. Microbiol.">
        <title>The Global Catalogue of Microorganisms (GCM) 10K type strain sequencing project: providing services to taxonomists for standard genome sequencing and annotation.</title>
        <authorList>
            <consortium name="The Broad Institute Genomics Platform"/>
            <consortium name="The Broad Institute Genome Sequencing Center for Infectious Disease"/>
            <person name="Wu L."/>
            <person name="Ma J."/>
        </authorList>
    </citation>
    <scope>NUCLEOTIDE SEQUENCE [LARGE SCALE GENOMIC DNA]</scope>
    <source>
        <strain evidence="3">JCM 16013</strain>
    </source>
</reference>
<gene>
    <name evidence="2" type="ORF">GCM10009838_25410</name>
</gene>
<feature type="compositionally biased region" description="Polar residues" evidence="1">
    <location>
        <begin position="1"/>
        <end position="10"/>
    </location>
</feature>
<dbReference type="RefSeq" id="WP_344657167.1">
    <property type="nucleotide sequence ID" value="NZ_BAAAQM010000011.1"/>
</dbReference>
<evidence type="ECO:0000313" key="3">
    <source>
        <dbReference type="Proteomes" id="UP001499854"/>
    </source>
</evidence>
<evidence type="ECO:0000313" key="2">
    <source>
        <dbReference type="EMBL" id="GAA1966560.1"/>
    </source>
</evidence>
<protein>
    <submittedName>
        <fullName evidence="2">Uncharacterized protein</fullName>
    </submittedName>
</protein>
<proteinExistence type="predicted"/>
<sequence length="201" mass="22055">MSTHTTATTDHQPEPTAEPDLATGMGWFDVPVEYPNRPKNRRRETLRILALDAATARREAGDDAWDRLQSENNDLRFPVPGADYIVHTPVTPVPARRASSHQDWIVVASINDRGDSHGTVKFGPYPSSTSAEADAHYWILRHQKRLGYSAPDGDIVPIVRRMTAAEAAHPQWLTSPETLADPPPPPGRYASAPAVPATGTR</sequence>
<evidence type="ECO:0000256" key="1">
    <source>
        <dbReference type="SAM" id="MobiDB-lite"/>
    </source>
</evidence>
<accession>A0ABP5CNI0</accession>
<name>A0ABP5CNI0_9ACTN</name>